<feature type="transmembrane region" description="Helical" evidence="1">
    <location>
        <begin position="165"/>
        <end position="187"/>
    </location>
</feature>
<evidence type="ECO:0000256" key="1">
    <source>
        <dbReference type="SAM" id="Phobius"/>
    </source>
</evidence>
<protein>
    <submittedName>
        <fullName evidence="2">Uncharacterized protein</fullName>
    </submittedName>
</protein>
<dbReference type="AlphaFoldDB" id="A0A3P7H2A6"/>
<accession>A0A3P7H2A6</accession>
<keyword evidence="1" id="KW-1133">Transmembrane helix</keyword>
<keyword evidence="1" id="KW-0472">Membrane</keyword>
<proteinExistence type="predicted"/>
<sequence>MLTSTLHELIEDGYSVDEMHPRLDSYERLYHSASLGPIPPKSTIGPMIGIVRKQIDGVEVERPLRLTNKKLTTPFMVRFPWLQPEANQQTKLVETTTELSEEMIQKRRENFIAQLATFSDSALCIARTLLDLWCVAECAAAVPFVIGIWCPTRCLFAAHIILDTLFLVIAFIYSITLAVYSVILYMLVDDMSIWTLLRWLGFAAAVNSVLAIYVVIFIITLRCCELVVDNGEGLKRRQRFTSHYSYQEVRTLDVNDGNAV</sequence>
<dbReference type="EMBL" id="UYWY01023548">
    <property type="protein sequence ID" value="VDM47709.1"/>
    <property type="molecule type" value="Genomic_DNA"/>
</dbReference>
<feature type="transmembrane region" description="Helical" evidence="1">
    <location>
        <begin position="199"/>
        <end position="221"/>
    </location>
</feature>
<gene>
    <name evidence="2" type="ORF">TCNE_LOCUS16388</name>
</gene>
<keyword evidence="1" id="KW-0812">Transmembrane</keyword>
<organism evidence="2">
    <name type="scientific">Toxocara canis</name>
    <name type="common">Canine roundworm</name>
    <dbReference type="NCBI Taxonomy" id="6265"/>
    <lineage>
        <taxon>Eukaryota</taxon>
        <taxon>Metazoa</taxon>
        <taxon>Ecdysozoa</taxon>
        <taxon>Nematoda</taxon>
        <taxon>Chromadorea</taxon>
        <taxon>Rhabditida</taxon>
        <taxon>Spirurina</taxon>
        <taxon>Ascaridomorpha</taxon>
        <taxon>Ascaridoidea</taxon>
        <taxon>Toxocaridae</taxon>
        <taxon>Toxocara</taxon>
    </lineage>
</organism>
<name>A0A3P7H2A6_TOXCA</name>
<evidence type="ECO:0000313" key="2">
    <source>
        <dbReference type="EMBL" id="VDM47709.1"/>
    </source>
</evidence>
<reference evidence="2" key="1">
    <citation type="submission" date="2018-11" db="EMBL/GenBank/DDBJ databases">
        <authorList>
            <consortium name="Pathogen Informatics"/>
        </authorList>
    </citation>
    <scope>NUCLEOTIDE SEQUENCE [LARGE SCALE GENOMIC DNA]</scope>
</reference>